<dbReference type="SUPFAM" id="SSF103025">
    <property type="entry name" value="Folate-binding domain"/>
    <property type="match status" value="1"/>
</dbReference>
<keyword evidence="1" id="KW-0809">Transit peptide</keyword>
<sequence length="308" mass="32989">MGRPVLNEAGPDAGVPWHHGEPLREQRRLASGEATVDLSHRPVFTISGPDRLTWLHAITSQAFEGLAPGVWTTAFVLDPNGRIEHVLGGVDDGETFWATTEPGHAEALLAWLRRMVFASRVELADVSATHAMVIAGGPRICARDELDAVLGAERAGTWASEALRIAAGEPRVFLDTDERTIPNEVAMPDGLALGSGVHLQKGCYRGQETVARVHTLGRPPRRLTLLHFDGSDERLPEVGADVLLDGKAVGRMGSSAIHHELGPIGLALLKRNTPLDATLVVDGLVAAQEALVDPEVGLHVRPHLRPAP</sequence>
<dbReference type="Gene3D" id="3.30.1360.120">
    <property type="entry name" value="Probable tRNA modification gtpase trme, domain 1"/>
    <property type="match status" value="1"/>
</dbReference>
<evidence type="ECO:0000256" key="1">
    <source>
        <dbReference type="ARBA" id="ARBA00022946"/>
    </source>
</evidence>
<dbReference type="PANTHER" id="PTHR22602:SF0">
    <property type="entry name" value="TRANSFERASE CAF17, MITOCHONDRIAL-RELATED"/>
    <property type="match status" value="1"/>
</dbReference>
<dbReference type="AlphaFoldDB" id="A0A4Q9KGN2"/>
<dbReference type="InterPro" id="IPR017703">
    <property type="entry name" value="YgfZ/GCV_T_CS"/>
</dbReference>
<reference evidence="3 4" key="1">
    <citation type="submission" date="2019-01" db="EMBL/GenBank/DDBJ databases">
        <title>Lactibacter flavus gen. nov., sp. nov., a novel bacterium of the family Propionibacteriaceae isolated from raw milk and dairy products.</title>
        <authorList>
            <person name="Huptas C."/>
            <person name="Wenning M."/>
            <person name="Breitenwieser F."/>
            <person name="Doll E."/>
            <person name="Von Neubeck M."/>
            <person name="Busse H.-J."/>
            <person name="Scherer S."/>
        </authorList>
    </citation>
    <scope>NUCLEOTIDE SEQUENCE [LARGE SCALE GENOMIC DNA]</scope>
    <source>
        <strain evidence="3 4">KCTC 33808</strain>
    </source>
</reference>
<accession>A0A4Q9KGN2</accession>
<dbReference type="PANTHER" id="PTHR22602">
    <property type="entry name" value="TRANSFERASE CAF17, MITOCHONDRIAL-RELATED"/>
    <property type="match status" value="1"/>
</dbReference>
<dbReference type="NCBIfam" id="TIGR03317">
    <property type="entry name" value="ygfZ_signature"/>
    <property type="match status" value="1"/>
</dbReference>
<dbReference type="Proteomes" id="UP000292373">
    <property type="component" value="Unassembled WGS sequence"/>
</dbReference>
<organism evidence="3 4">
    <name type="scientific">Propioniciclava sinopodophylli</name>
    <dbReference type="NCBI Taxonomy" id="1837344"/>
    <lineage>
        <taxon>Bacteria</taxon>
        <taxon>Bacillati</taxon>
        <taxon>Actinomycetota</taxon>
        <taxon>Actinomycetes</taxon>
        <taxon>Propionibacteriales</taxon>
        <taxon>Propionibacteriaceae</taxon>
        <taxon>Propioniciclava</taxon>
    </lineage>
</organism>
<name>A0A4Q9KGN2_9ACTN</name>
<dbReference type="PIRSF" id="PIRSF006487">
    <property type="entry name" value="GcvT"/>
    <property type="match status" value="1"/>
</dbReference>
<dbReference type="InterPro" id="IPR006222">
    <property type="entry name" value="GCVT_N"/>
</dbReference>
<evidence type="ECO:0000313" key="3">
    <source>
        <dbReference type="EMBL" id="TBT88483.1"/>
    </source>
</evidence>
<feature type="domain" description="GCVT N-terminal" evidence="2">
    <location>
        <begin position="24"/>
        <end position="147"/>
    </location>
</feature>
<dbReference type="Pfam" id="PF01571">
    <property type="entry name" value="GCV_T"/>
    <property type="match status" value="1"/>
</dbReference>
<protein>
    <submittedName>
        <fullName evidence="3">Folate-binding protein</fullName>
    </submittedName>
</protein>
<proteinExistence type="predicted"/>
<comment type="caution">
    <text evidence="3">The sequence shown here is derived from an EMBL/GenBank/DDBJ whole genome shotgun (WGS) entry which is preliminary data.</text>
</comment>
<dbReference type="OrthoDB" id="9796287at2"/>
<evidence type="ECO:0000313" key="4">
    <source>
        <dbReference type="Proteomes" id="UP000292373"/>
    </source>
</evidence>
<evidence type="ECO:0000259" key="2">
    <source>
        <dbReference type="Pfam" id="PF01571"/>
    </source>
</evidence>
<keyword evidence="4" id="KW-1185">Reference proteome</keyword>
<dbReference type="InterPro" id="IPR027266">
    <property type="entry name" value="TrmE/GcvT-like"/>
</dbReference>
<gene>
    <name evidence="3" type="ORF">ET989_00550</name>
</gene>
<dbReference type="InterPro" id="IPR045179">
    <property type="entry name" value="YgfZ/GcvT"/>
</dbReference>
<dbReference type="Gene3D" id="2.40.30.160">
    <property type="match status" value="1"/>
</dbReference>
<dbReference type="EMBL" id="SDMQ01000001">
    <property type="protein sequence ID" value="TBT88483.1"/>
    <property type="molecule type" value="Genomic_DNA"/>
</dbReference>
<dbReference type="RefSeq" id="WP_131166614.1">
    <property type="nucleotide sequence ID" value="NZ_SDMQ01000001.1"/>
</dbReference>
<dbReference type="GO" id="GO:0016226">
    <property type="term" value="P:iron-sulfur cluster assembly"/>
    <property type="evidence" value="ECO:0007669"/>
    <property type="project" value="TreeGrafter"/>
</dbReference>